<dbReference type="GO" id="GO:0046872">
    <property type="term" value="F:metal ion binding"/>
    <property type="evidence" value="ECO:0007669"/>
    <property type="project" value="UniProtKB-KW"/>
</dbReference>
<dbReference type="Gene3D" id="3.40.50.11900">
    <property type="match status" value="1"/>
</dbReference>
<dbReference type="RefSeq" id="WP_227018200.1">
    <property type="nucleotide sequence ID" value="NZ_JAGSND010000005.1"/>
</dbReference>
<proteinExistence type="inferred from homology"/>
<evidence type="ECO:0000313" key="6">
    <source>
        <dbReference type="EMBL" id="MBR0598069.1"/>
    </source>
</evidence>
<dbReference type="Pfam" id="PF06050">
    <property type="entry name" value="HGD-D"/>
    <property type="match status" value="1"/>
</dbReference>
<sequence length="407" mass="46916">MEEQKTSKQLLGELLDKHYADALQAKAEGKKIAWSTSIAPQELLETMGIHVVYPENHAAAIGARKHAQQFINHSEGNGYSVDICSYARVNLAYMDIQECEAANMPLPDFIFCCNNICNTVIKWYENIAKELNIPMILFDLPFNHQYEVNDQNVKYIKGQFLHAIAQLEEITEQRFDYDRFREVMKISSETSKWWKKASLLARAKPSPLNGFDLFNYMATIVCMRGTREGLELFKLWHDELAEKSEKGIGPWKDGEEKYRVMWDGIACWPYLADTYKVLKKNGINMVTSTYPDSWYIVYEENDLDGMARAYSSNYVNRNLDFGADNIINIVKDFSLDGIIYHSNRSCKLMDFRQFEVQRRVEAATGIPSVIFDGDQTDPRAFSLAQYETRIQALVEMMEARKKNGGIR</sequence>
<keyword evidence="5" id="KW-0411">Iron-sulfur</keyword>
<reference evidence="6" key="1">
    <citation type="submission" date="2021-04" db="EMBL/GenBank/DDBJ databases">
        <title>Sinoanaerobacter chloroacetimidivorans sp. nov., an obligate anaerobic bacterium isolated from anaerobic sludge.</title>
        <authorList>
            <person name="Bao Y."/>
        </authorList>
    </citation>
    <scope>NUCLEOTIDE SEQUENCE</scope>
    <source>
        <strain evidence="6">BAD-6</strain>
    </source>
</reference>
<organism evidence="6 7">
    <name type="scientific">Sinanaerobacter chloroacetimidivorans</name>
    <dbReference type="NCBI Taxonomy" id="2818044"/>
    <lineage>
        <taxon>Bacteria</taxon>
        <taxon>Bacillati</taxon>
        <taxon>Bacillota</taxon>
        <taxon>Clostridia</taxon>
        <taxon>Peptostreptococcales</taxon>
        <taxon>Anaerovoracaceae</taxon>
        <taxon>Sinanaerobacter</taxon>
    </lineage>
</organism>
<dbReference type="EMBL" id="JAGSND010000005">
    <property type="protein sequence ID" value="MBR0598069.1"/>
    <property type="molecule type" value="Genomic_DNA"/>
</dbReference>
<dbReference type="InterPro" id="IPR010327">
    <property type="entry name" value="FldB/FldC_alpha/beta"/>
</dbReference>
<dbReference type="AlphaFoldDB" id="A0A8J7W0E5"/>
<dbReference type="PANTHER" id="PTHR30548">
    <property type="entry name" value="2-HYDROXYGLUTARYL-COA DEHYDRATASE, D-COMPONENT-RELATED"/>
    <property type="match status" value="1"/>
</dbReference>
<dbReference type="GO" id="GO:0051536">
    <property type="term" value="F:iron-sulfur cluster binding"/>
    <property type="evidence" value="ECO:0007669"/>
    <property type="project" value="UniProtKB-KW"/>
</dbReference>
<evidence type="ECO:0000256" key="4">
    <source>
        <dbReference type="ARBA" id="ARBA00023004"/>
    </source>
</evidence>
<comment type="cofactor">
    <cofactor evidence="1">
        <name>[4Fe-4S] cluster</name>
        <dbReference type="ChEBI" id="CHEBI:49883"/>
    </cofactor>
</comment>
<dbReference type="Gene3D" id="3.40.50.11890">
    <property type="match status" value="1"/>
</dbReference>
<comment type="similarity">
    <text evidence="2">Belongs to the FldB/FldC dehydratase alpha/beta subunit family.</text>
</comment>
<evidence type="ECO:0000313" key="7">
    <source>
        <dbReference type="Proteomes" id="UP000675664"/>
    </source>
</evidence>
<keyword evidence="4" id="KW-0408">Iron</keyword>
<evidence type="ECO:0000256" key="1">
    <source>
        <dbReference type="ARBA" id="ARBA00001966"/>
    </source>
</evidence>
<gene>
    <name evidence="6" type="ORF">KCX82_09310</name>
</gene>
<evidence type="ECO:0000256" key="5">
    <source>
        <dbReference type="ARBA" id="ARBA00023014"/>
    </source>
</evidence>
<dbReference type="GO" id="GO:0016836">
    <property type="term" value="F:hydro-lyase activity"/>
    <property type="evidence" value="ECO:0007669"/>
    <property type="project" value="UniProtKB-ARBA"/>
</dbReference>
<dbReference type="Proteomes" id="UP000675664">
    <property type="component" value="Unassembled WGS sequence"/>
</dbReference>
<reference evidence="6" key="2">
    <citation type="submission" date="2021-04" db="EMBL/GenBank/DDBJ databases">
        <authorList>
            <person name="Liu J."/>
        </authorList>
    </citation>
    <scope>NUCLEOTIDE SEQUENCE</scope>
    <source>
        <strain evidence="6">BAD-6</strain>
    </source>
</reference>
<name>A0A8J7W0E5_9FIRM</name>
<protein>
    <submittedName>
        <fullName evidence="6">2-hydroxyacyl-CoA dehydratase</fullName>
    </submittedName>
</protein>
<comment type="caution">
    <text evidence="6">The sequence shown here is derived from an EMBL/GenBank/DDBJ whole genome shotgun (WGS) entry which is preliminary data.</text>
</comment>
<keyword evidence="3" id="KW-0479">Metal-binding</keyword>
<accession>A0A8J7W0E5</accession>
<keyword evidence="7" id="KW-1185">Reference proteome</keyword>
<evidence type="ECO:0000256" key="3">
    <source>
        <dbReference type="ARBA" id="ARBA00022723"/>
    </source>
</evidence>
<dbReference type="PANTHER" id="PTHR30548:SF4">
    <property type="entry name" value="SUBUNIT OF OXYGEN-SENSITIVE 2-HYDROXYISOCAPROYL-COA DEHYDRATASE"/>
    <property type="match status" value="1"/>
</dbReference>
<evidence type="ECO:0000256" key="2">
    <source>
        <dbReference type="ARBA" id="ARBA00005806"/>
    </source>
</evidence>